<keyword evidence="3" id="KW-1185">Reference proteome</keyword>
<reference evidence="2" key="2">
    <citation type="submission" date="2022-01" db="EMBL/GenBank/DDBJ databases">
        <authorList>
            <person name="Yamashiro T."/>
            <person name="Shiraishi A."/>
            <person name="Satake H."/>
            <person name="Nakayama K."/>
        </authorList>
    </citation>
    <scope>NUCLEOTIDE SEQUENCE</scope>
</reference>
<gene>
    <name evidence="2" type="ORF">Tco_0977581</name>
</gene>
<protein>
    <submittedName>
        <fullName evidence="2">Uncharacterized protein</fullName>
    </submittedName>
</protein>
<evidence type="ECO:0000313" key="2">
    <source>
        <dbReference type="EMBL" id="GJT51424.1"/>
    </source>
</evidence>
<sequence length="105" mass="11156">MKVLGGGRCDGRGGRGGSGGGLIHLGGKSSRVFKYGCGEVGGVMKTSSRGSRVVGGVEWVEVDCNMELVRARSCSPGHYLLDFEIEIGMKKRMRKLVDEAFSSQS</sequence>
<comment type="caution">
    <text evidence="2">The sequence shown here is derived from an EMBL/GenBank/DDBJ whole genome shotgun (WGS) entry which is preliminary data.</text>
</comment>
<evidence type="ECO:0000256" key="1">
    <source>
        <dbReference type="SAM" id="MobiDB-lite"/>
    </source>
</evidence>
<reference evidence="2" key="1">
    <citation type="journal article" date="2022" name="Int. J. Mol. Sci.">
        <title>Draft Genome of Tanacetum Coccineum: Genomic Comparison of Closely Related Tanacetum-Family Plants.</title>
        <authorList>
            <person name="Yamashiro T."/>
            <person name="Shiraishi A."/>
            <person name="Nakayama K."/>
            <person name="Satake H."/>
        </authorList>
    </citation>
    <scope>NUCLEOTIDE SEQUENCE</scope>
</reference>
<evidence type="ECO:0000313" key="3">
    <source>
        <dbReference type="Proteomes" id="UP001151760"/>
    </source>
</evidence>
<accession>A0ABQ5EKI9</accession>
<proteinExistence type="predicted"/>
<dbReference type="EMBL" id="BQNB010016406">
    <property type="protein sequence ID" value="GJT51424.1"/>
    <property type="molecule type" value="Genomic_DNA"/>
</dbReference>
<feature type="region of interest" description="Disordered" evidence="1">
    <location>
        <begin position="1"/>
        <end position="22"/>
    </location>
</feature>
<dbReference type="Proteomes" id="UP001151760">
    <property type="component" value="Unassembled WGS sequence"/>
</dbReference>
<organism evidence="2 3">
    <name type="scientific">Tanacetum coccineum</name>
    <dbReference type="NCBI Taxonomy" id="301880"/>
    <lineage>
        <taxon>Eukaryota</taxon>
        <taxon>Viridiplantae</taxon>
        <taxon>Streptophyta</taxon>
        <taxon>Embryophyta</taxon>
        <taxon>Tracheophyta</taxon>
        <taxon>Spermatophyta</taxon>
        <taxon>Magnoliopsida</taxon>
        <taxon>eudicotyledons</taxon>
        <taxon>Gunneridae</taxon>
        <taxon>Pentapetalae</taxon>
        <taxon>asterids</taxon>
        <taxon>campanulids</taxon>
        <taxon>Asterales</taxon>
        <taxon>Asteraceae</taxon>
        <taxon>Asteroideae</taxon>
        <taxon>Anthemideae</taxon>
        <taxon>Anthemidinae</taxon>
        <taxon>Tanacetum</taxon>
    </lineage>
</organism>
<name>A0ABQ5EKI9_9ASTR</name>